<evidence type="ECO:0000313" key="3">
    <source>
        <dbReference type="Proteomes" id="UP000320593"/>
    </source>
</evidence>
<keyword evidence="1" id="KW-0812">Transmembrane</keyword>
<organism evidence="2 3">
    <name type="scientific">Roseibium hamelinense</name>
    <dbReference type="NCBI Taxonomy" id="150831"/>
    <lineage>
        <taxon>Bacteria</taxon>
        <taxon>Pseudomonadati</taxon>
        <taxon>Pseudomonadota</taxon>
        <taxon>Alphaproteobacteria</taxon>
        <taxon>Hyphomicrobiales</taxon>
        <taxon>Stappiaceae</taxon>
        <taxon>Roseibium</taxon>
    </lineage>
</organism>
<dbReference type="AlphaFoldDB" id="A0A562SHG5"/>
<dbReference type="Proteomes" id="UP000320593">
    <property type="component" value="Unassembled WGS sequence"/>
</dbReference>
<reference evidence="2 3" key="1">
    <citation type="submission" date="2019-07" db="EMBL/GenBank/DDBJ databases">
        <title>Genomic Encyclopedia of Archaeal and Bacterial Type Strains, Phase II (KMG-II): from individual species to whole genera.</title>
        <authorList>
            <person name="Goeker M."/>
        </authorList>
    </citation>
    <scope>NUCLEOTIDE SEQUENCE [LARGE SCALE GENOMIC DNA]</scope>
    <source>
        <strain evidence="2 3">ATCC BAA-252</strain>
    </source>
</reference>
<sequence length="108" mass="11779">MLALLKFVFRIVGLMLLGIAVVALIADGSRSIAENSLTVVPLGQAWFTYSPDTLNIAQAAIQRHVNPYLWDPVIQTVLTWPVWAVAAPLGLIFLALGARRQKRKSALA</sequence>
<protein>
    <submittedName>
        <fullName evidence="2">Uncharacterized protein</fullName>
    </submittedName>
</protein>
<keyword evidence="1" id="KW-1133">Transmembrane helix</keyword>
<evidence type="ECO:0000256" key="1">
    <source>
        <dbReference type="SAM" id="Phobius"/>
    </source>
</evidence>
<name>A0A562SHG5_9HYPH</name>
<dbReference type="RefSeq" id="WP_155197420.1">
    <property type="nucleotide sequence ID" value="NZ_SMLY01000056.1"/>
</dbReference>
<comment type="caution">
    <text evidence="2">The sequence shown here is derived from an EMBL/GenBank/DDBJ whole genome shotgun (WGS) entry which is preliminary data.</text>
</comment>
<keyword evidence="3" id="KW-1185">Reference proteome</keyword>
<proteinExistence type="predicted"/>
<keyword evidence="1" id="KW-0472">Membrane</keyword>
<feature type="transmembrane region" description="Helical" evidence="1">
    <location>
        <begin position="7"/>
        <end position="26"/>
    </location>
</feature>
<evidence type="ECO:0000313" key="2">
    <source>
        <dbReference type="EMBL" id="TWI80701.1"/>
    </source>
</evidence>
<dbReference type="EMBL" id="VLLF01000011">
    <property type="protein sequence ID" value="TWI80701.1"/>
    <property type="molecule type" value="Genomic_DNA"/>
</dbReference>
<accession>A0A562SHG5</accession>
<feature type="transmembrane region" description="Helical" evidence="1">
    <location>
        <begin position="77"/>
        <end position="98"/>
    </location>
</feature>
<gene>
    <name evidence="2" type="ORF">JM93_03915</name>
</gene>